<dbReference type="GO" id="GO:0034085">
    <property type="term" value="P:establishment of sister chromatid cohesion"/>
    <property type="evidence" value="ECO:0007669"/>
    <property type="project" value="TreeGrafter"/>
</dbReference>
<evidence type="ECO:0000313" key="5">
    <source>
        <dbReference type="EMBL" id="CAF1380681.1"/>
    </source>
</evidence>
<dbReference type="GO" id="GO:0005634">
    <property type="term" value="C:nucleus"/>
    <property type="evidence" value="ECO:0007669"/>
    <property type="project" value="TreeGrafter"/>
</dbReference>
<dbReference type="InterPro" id="IPR027417">
    <property type="entry name" value="P-loop_NTPase"/>
</dbReference>
<dbReference type="GO" id="GO:0003678">
    <property type="term" value="F:DNA helicase activity"/>
    <property type="evidence" value="ECO:0007669"/>
    <property type="project" value="InterPro"/>
</dbReference>
<dbReference type="InterPro" id="IPR006554">
    <property type="entry name" value="Helicase-like_DEXD_c2"/>
</dbReference>
<feature type="domain" description="Helicase ATP-binding" evidence="4">
    <location>
        <begin position="1"/>
        <end position="221"/>
    </location>
</feature>
<evidence type="ECO:0000313" key="6">
    <source>
        <dbReference type="Proteomes" id="UP000663864"/>
    </source>
</evidence>
<sequence>MKRKEEENTREKRREELKTKIDLEEQYANAAKNTLTVNIKENMKYFQKLDSDDSSVSKDQFKIDDDDELSDEELIIKDDNRKILFDDINSSTKVDSTGLREKKAHVQFIFCTHIHSQISQFIGEIQKTKYVDQLRLSDVQDIEDVVKLARELNTCPYYATRAAIAVAHLVVLPYQILMHKSRREAYGIEMRNNVIIIDEAHNLPDAICAMHSNEINGNQVC</sequence>
<name>A0A815JK12_9BILA</name>
<evidence type="ECO:0000256" key="1">
    <source>
        <dbReference type="ARBA" id="ARBA00022741"/>
    </source>
</evidence>
<gene>
    <name evidence="5" type="ORF">ZHD862_LOCUS32098</name>
</gene>
<organism evidence="5 6">
    <name type="scientific">Rotaria sordida</name>
    <dbReference type="NCBI Taxonomy" id="392033"/>
    <lineage>
        <taxon>Eukaryota</taxon>
        <taxon>Metazoa</taxon>
        <taxon>Spiralia</taxon>
        <taxon>Gnathifera</taxon>
        <taxon>Rotifera</taxon>
        <taxon>Eurotatoria</taxon>
        <taxon>Bdelloidea</taxon>
        <taxon>Philodinida</taxon>
        <taxon>Philodinidae</taxon>
        <taxon>Rotaria</taxon>
    </lineage>
</organism>
<dbReference type="PANTHER" id="PTHR11472">
    <property type="entry name" value="DNA REPAIR DEAD HELICASE RAD3/XP-D SUBFAMILY MEMBER"/>
    <property type="match status" value="1"/>
</dbReference>
<dbReference type="InterPro" id="IPR010614">
    <property type="entry name" value="RAD3-like_helicase_DEAD"/>
</dbReference>
<accession>A0A815JK12</accession>
<keyword evidence="3" id="KW-0067">ATP-binding</keyword>
<dbReference type="PROSITE" id="PS51193">
    <property type="entry name" value="HELICASE_ATP_BIND_2"/>
    <property type="match status" value="1"/>
</dbReference>
<protein>
    <recommendedName>
        <fullName evidence="4">Helicase ATP-binding domain-containing protein</fullName>
    </recommendedName>
</protein>
<dbReference type="InterPro" id="IPR014013">
    <property type="entry name" value="Helic_SF1/SF2_ATP-bd_DinG/Rad3"/>
</dbReference>
<dbReference type="GO" id="GO:0003677">
    <property type="term" value="F:DNA binding"/>
    <property type="evidence" value="ECO:0007669"/>
    <property type="project" value="InterPro"/>
</dbReference>
<dbReference type="Proteomes" id="UP000663864">
    <property type="component" value="Unassembled WGS sequence"/>
</dbReference>
<evidence type="ECO:0000256" key="2">
    <source>
        <dbReference type="ARBA" id="ARBA00022801"/>
    </source>
</evidence>
<comment type="caution">
    <text evidence="5">The sequence shown here is derived from an EMBL/GenBank/DDBJ whole genome shotgun (WGS) entry which is preliminary data.</text>
</comment>
<evidence type="ECO:0000259" key="4">
    <source>
        <dbReference type="PROSITE" id="PS51193"/>
    </source>
</evidence>
<dbReference type="Gene3D" id="3.40.50.300">
    <property type="entry name" value="P-loop containing nucleotide triphosphate hydrolases"/>
    <property type="match status" value="1"/>
</dbReference>
<dbReference type="GO" id="GO:0005524">
    <property type="term" value="F:ATP binding"/>
    <property type="evidence" value="ECO:0007669"/>
    <property type="project" value="UniProtKB-KW"/>
</dbReference>
<dbReference type="EMBL" id="CAJNOT010003384">
    <property type="protein sequence ID" value="CAF1380681.1"/>
    <property type="molecule type" value="Genomic_DNA"/>
</dbReference>
<evidence type="ECO:0000256" key="3">
    <source>
        <dbReference type="ARBA" id="ARBA00022840"/>
    </source>
</evidence>
<dbReference type="Pfam" id="PF06733">
    <property type="entry name" value="DEAD_2"/>
    <property type="match status" value="1"/>
</dbReference>
<dbReference type="GO" id="GO:0016818">
    <property type="term" value="F:hydrolase activity, acting on acid anhydrides, in phosphorus-containing anhydrides"/>
    <property type="evidence" value="ECO:0007669"/>
    <property type="project" value="InterPro"/>
</dbReference>
<dbReference type="SMART" id="SM00488">
    <property type="entry name" value="DEXDc2"/>
    <property type="match status" value="1"/>
</dbReference>
<dbReference type="PANTHER" id="PTHR11472:SF41">
    <property type="entry name" value="ATP-DEPENDENT DNA HELICASE DDX11-RELATED"/>
    <property type="match status" value="1"/>
</dbReference>
<reference evidence="5" key="1">
    <citation type="submission" date="2021-02" db="EMBL/GenBank/DDBJ databases">
        <authorList>
            <person name="Nowell W R."/>
        </authorList>
    </citation>
    <scope>NUCLEOTIDE SEQUENCE</scope>
</reference>
<dbReference type="AlphaFoldDB" id="A0A815JK12"/>
<proteinExistence type="predicted"/>
<keyword evidence="2" id="KW-0378">Hydrolase</keyword>
<keyword evidence="1" id="KW-0547">Nucleotide-binding</keyword>
<dbReference type="InterPro" id="IPR045028">
    <property type="entry name" value="DinG/Rad3-like"/>
</dbReference>